<dbReference type="AlphaFoldDB" id="A0A8B6HHK1"/>
<comment type="caution">
    <text evidence="2">The sequence shown here is derived from an EMBL/GenBank/DDBJ whole genome shotgun (WGS) entry which is preliminary data.</text>
</comment>
<dbReference type="EMBL" id="UYJE01010042">
    <property type="protein sequence ID" value="VDI79212.1"/>
    <property type="molecule type" value="Genomic_DNA"/>
</dbReference>
<name>A0A8B6HHK1_MYTGA</name>
<organism evidence="2 3">
    <name type="scientific">Mytilus galloprovincialis</name>
    <name type="common">Mediterranean mussel</name>
    <dbReference type="NCBI Taxonomy" id="29158"/>
    <lineage>
        <taxon>Eukaryota</taxon>
        <taxon>Metazoa</taxon>
        <taxon>Spiralia</taxon>
        <taxon>Lophotrochozoa</taxon>
        <taxon>Mollusca</taxon>
        <taxon>Bivalvia</taxon>
        <taxon>Autobranchia</taxon>
        <taxon>Pteriomorphia</taxon>
        <taxon>Mytilida</taxon>
        <taxon>Mytiloidea</taxon>
        <taxon>Mytilidae</taxon>
        <taxon>Mytilinae</taxon>
        <taxon>Mytilus</taxon>
    </lineage>
</organism>
<dbReference type="OrthoDB" id="6122020at2759"/>
<feature type="compositionally biased region" description="Polar residues" evidence="1">
    <location>
        <begin position="181"/>
        <end position="191"/>
    </location>
</feature>
<dbReference type="Proteomes" id="UP000596742">
    <property type="component" value="Unassembled WGS sequence"/>
</dbReference>
<feature type="compositionally biased region" description="Low complexity" evidence="1">
    <location>
        <begin position="233"/>
        <end position="244"/>
    </location>
</feature>
<protein>
    <submittedName>
        <fullName evidence="2">Uncharacterized protein</fullName>
    </submittedName>
</protein>
<feature type="compositionally biased region" description="Polar residues" evidence="1">
    <location>
        <begin position="247"/>
        <end position="256"/>
    </location>
</feature>
<feature type="compositionally biased region" description="Basic and acidic residues" evidence="1">
    <location>
        <begin position="212"/>
        <end position="226"/>
    </location>
</feature>
<keyword evidence="3" id="KW-1185">Reference proteome</keyword>
<accession>A0A8B6HHK1</accession>
<sequence>MIADNTGPKGDLDTDAFQRAMLQYRNTPDRDTKLSPAMCVFGHPIRDFIPIPPGRYSPHNTWRETLDAQPNRALPLKWDKTGIIIEVRQFDQYAVKVDGSGRVTLRNRKFLRKYVPVKGIKTTKTIQDDLCYKNVPVPSSFDTKQVLQPTSDTLMETPKDSTREKHYPLGQATSDSKDSSTPEFTYSQDLPSEQKLHILETPKTGLSSFKSPRVENTHPERRRLEFTETPLENQGTQPTTNTPPLIITSTGLTPQRKSSRASRPPAWHSDYSMD</sequence>
<evidence type="ECO:0000313" key="2">
    <source>
        <dbReference type="EMBL" id="VDI79212.1"/>
    </source>
</evidence>
<evidence type="ECO:0000313" key="3">
    <source>
        <dbReference type="Proteomes" id="UP000596742"/>
    </source>
</evidence>
<reference evidence="2" key="1">
    <citation type="submission" date="2018-11" db="EMBL/GenBank/DDBJ databases">
        <authorList>
            <person name="Alioto T."/>
            <person name="Alioto T."/>
        </authorList>
    </citation>
    <scope>NUCLEOTIDE SEQUENCE</scope>
</reference>
<feature type="compositionally biased region" description="Basic and acidic residues" evidence="1">
    <location>
        <begin position="157"/>
        <end position="167"/>
    </location>
</feature>
<gene>
    <name evidence="2" type="ORF">MGAL_10B025218</name>
</gene>
<evidence type="ECO:0000256" key="1">
    <source>
        <dbReference type="SAM" id="MobiDB-lite"/>
    </source>
</evidence>
<proteinExistence type="predicted"/>
<feature type="region of interest" description="Disordered" evidence="1">
    <location>
        <begin position="141"/>
        <end position="274"/>
    </location>
</feature>
<feature type="compositionally biased region" description="Polar residues" evidence="1">
    <location>
        <begin position="141"/>
        <end position="154"/>
    </location>
</feature>